<dbReference type="KEGG" id="dcr:108205665"/>
<dbReference type="CDD" id="cd01837">
    <property type="entry name" value="SGNH_plant_lipase_like"/>
    <property type="match status" value="1"/>
</dbReference>
<keyword evidence="4" id="KW-0325">Glycoprotein</keyword>
<dbReference type="OMA" id="GAHRTIM"/>
<dbReference type="Proteomes" id="UP000077755">
    <property type="component" value="Chromosome 2"/>
</dbReference>
<evidence type="ECO:0000256" key="3">
    <source>
        <dbReference type="ARBA" id="ARBA00022801"/>
    </source>
</evidence>
<dbReference type="InterPro" id="IPR035669">
    <property type="entry name" value="SGNH_plant_lipase-like"/>
</dbReference>
<sequence>MPFFYIYFSFQITLIFITISIIIFPPPTHASTPTQASTAASGAKLSTFRKIYAFGDSFTDTGNTRSIAGAGAYLSASNPPYGRTFFHHPTNRFSDGRLVIDFLTETLSLPYLPPYLQKEADRSHGINFAIAGSTAIEHSFYVRNNITAAYSSQALETQLGWFQEFLGSQGCRSSTTTPQQCNAVFDEALIWFGEIGVNDYAYSVGSFVSGDTTRQLAIKSATDFLQVLLSKGAKSVVVQGLPPIGCLTLSMGVSSGFDRDDIGCVASVNAVSYYHNNIYQARLQDLRKAFPNAIIAYADYFNAYRTVMRNPRNFGFYELYSACCGTSGGSYNLNPLAPCGSVYATSCPNPSQYINWDGVHLTEAMYKAISQLFFTGGAIHPSFAYLISH</sequence>
<accession>A0A166EJ17</accession>
<gene>
    <name evidence="6" type="ORF">DCAR_007467</name>
    <name evidence="7" type="ORF">DCAR_0208428</name>
</gene>
<dbReference type="OrthoDB" id="1600564at2759"/>
<dbReference type="Gramene" id="KZN06630">
    <property type="protein sequence ID" value="KZN06630"/>
    <property type="gene ID" value="DCAR_007467"/>
</dbReference>
<evidence type="ECO:0000256" key="4">
    <source>
        <dbReference type="ARBA" id="ARBA00023180"/>
    </source>
</evidence>
<reference evidence="6" key="1">
    <citation type="journal article" date="2016" name="Nat. Genet.">
        <title>A high-quality carrot genome assembly provides new insights into carotenoid accumulation and asterid genome evolution.</title>
        <authorList>
            <person name="Iorizzo M."/>
            <person name="Ellison S."/>
            <person name="Senalik D."/>
            <person name="Zeng P."/>
            <person name="Satapoomin P."/>
            <person name="Huang J."/>
            <person name="Bowman M."/>
            <person name="Iovene M."/>
            <person name="Sanseverino W."/>
            <person name="Cavagnaro P."/>
            <person name="Yildiz M."/>
            <person name="Macko-Podgorni A."/>
            <person name="Moranska E."/>
            <person name="Grzebelus E."/>
            <person name="Grzebelus D."/>
            <person name="Ashrafi H."/>
            <person name="Zheng Z."/>
            <person name="Cheng S."/>
            <person name="Spooner D."/>
            <person name="Van Deynze A."/>
            <person name="Simon P."/>
        </authorList>
    </citation>
    <scope>NUCLEOTIDE SEQUENCE [LARGE SCALE GENOMIC DNA]</scope>
    <source>
        <tissue evidence="6">Leaf</tissue>
    </source>
</reference>
<dbReference type="PANTHER" id="PTHR22835">
    <property type="entry name" value="ZINC FINGER FYVE DOMAIN CONTAINING PROTEIN"/>
    <property type="match status" value="1"/>
</dbReference>
<dbReference type="AlphaFoldDB" id="A0A166EJ17"/>
<dbReference type="PANTHER" id="PTHR22835:SF557">
    <property type="entry name" value="LIPASE_HYDROLASE FAMILY PROTEIN, PUTATIVE, EXPRESSED-RELATED"/>
    <property type="match status" value="1"/>
</dbReference>
<keyword evidence="5" id="KW-0812">Transmembrane</keyword>
<keyword evidence="8" id="KW-1185">Reference proteome</keyword>
<evidence type="ECO:0000313" key="7">
    <source>
        <dbReference type="EMBL" id="WOG89192.1"/>
    </source>
</evidence>
<evidence type="ECO:0000256" key="1">
    <source>
        <dbReference type="ARBA" id="ARBA00008668"/>
    </source>
</evidence>
<evidence type="ECO:0000313" key="8">
    <source>
        <dbReference type="Proteomes" id="UP000077755"/>
    </source>
</evidence>
<evidence type="ECO:0000313" key="6">
    <source>
        <dbReference type="EMBL" id="KZN06630.1"/>
    </source>
</evidence>
<keyword evidence="5" id="KW-0472">Membrane</keyword>
<dbReference type="EMBL" id="CP093344">
    <property type="protein sequence ID" value="WOG89192.1"/>
    <property type="molecule type" value="Genomic_DNA"/>
</dbReference>
<dbReference type="Gene3D" id="3.40.50.1110">
    <property type="entry name" value="SGNH hydrolase"/>
    <property type="match status" value="1"/>
</dbReference>
<evidence type="ECO:0000256" key="5">
    <source>
        <dbReference type="SAM" id="Phobius"/>
    </source>
</evidence>
<dbReference type="InterPro" id="IPR001087">
    <property type="entry name" value="GDSL"/>
</dbReference>
<evidence type="ECO:0000256" key="2">
    <source>
        <dbReference type="ARBA" id="ARBA00022729"/>
    </source>
</evidence>
<proteinExistence type="inferred from homology"/>
<dbReference type="GO" id="GO:0016788">
    <property type="term" value="F:hydrolase activity, acting on ester bonds"/>
    <property type="evidence" value="ECO:0007669"/>
    <property type="project" value="InterPro"/>
</dbReference>
<dbReference type="SUPFAM" id="SSF52266">
    <property type="entry name" value="SGNH hydrolase"/>
    <property type="match status" value="1"/>
</dbReference>
<organism evidence="6">
    <name type="scientific">Daucus carota subsp. sativus</name>
    <name type="common">Carrot</name>
    <dbReference type="NCBI Taxonomy" id="79200"/>
    <lineage>
        <taxon>Eukaryota</taxon>
        <taxon>Viridiplantae</taxon>
        <taxon>Streptophyta</taxon>
        <taxon>Embryophyta</taxon>
        <taxon>Tracheophyta</taxon>
        <taxon>Spermatophyta</taxon>
        <taxon>Magnoliopsida</taxon>
        <taxon>eudicotyledons</taxon>
        <taxon>Gunneridae</taxon>
        <taxon>Pentapetalae</taxon>
        <taxon>asterids</taxon>
        <taxon>campanulids</taxon>
        <taxon>Apiales</taxon>
        <taxon>Apiaceae</taxon>
        <taxon>Apioideae</taxon>
        <taxon>Scandiceae</taxon>
        <taxon>Daucinae</taxon>
        <taxon>Daucus</taxon>
        <taxon>Daucus sect. Daucus</taxon>
    </lineage>
</organism>
<feature type="transmembrane region" description="Helical" evidence="5">
    <location>
        <begin position="6"/>
        <end position="24"/>
    </location>
</feature>
<dbReference type="InterPro" id="IPR036514">
    <property type="entry name" value="SGNH_hydro_sf"/>
</dbReference>
<name>A0A166EJ17_DAUCS</name>
<dbReference type="EMBL" id="LNRQ01000002">
    <property type="protein sequence ID" value="KZN06630.1"/>
    <property type="molecule type" value="Genomic_DNA"/>
</dbReference>
<keyword evidence="2" id="KW-0732">Signal</keyword>
<reference evidence="7" key="2">
    <citation type="submission" date="2022-03" db="EMBL/GenBank/DDBJ databases">
        <title>Draft title - Genomic analysis of global carrot germplasm unveils the trajectory of domestication and the origin of high carotenoid orange carrot.</title>
        <authorList>
            <person name="Iorizzo M."/>
            <person name="Ellison S."/>
            <person name="Senalik D."/>
            <person name="Macko-Podgorni A."/>
            <person name="Grzebelus D."/>
            <person name="Bostan H."/>
            <person name="Rolling W."/>
            <person name="Curaba J."/>
            <person name="Simon P."/>
        </authorList>
    </citation>
    <scope>NUCLEOTIDE SEQUENCE</scope>
    <source>
        <tissue evidence="7">Leaf</tissue>
    </source>
</reference>
<protein>
    <submittedName>
        <fullName evidence="6">Uncharacterized protein</fullName>
    </submittedName>
</protein>
<dbReference type="Pfam" id="PF00657">
    <property type="entry name" value="Lipase_GDSL"/>
    <property type="match status" value="1"/>
</dbReference>
<comment type="similarity">
    <text evidence="1">Belongs to the 'GDSL' lipolytic enzyme family.</text>
</comment>
<keyword evidence="5" id="KW-1133">Transmembrane helix</keyword>
<keyword evidence="3" id="KW-0378">Hydrolase</keyword>